<evidence type="ECO:0008006" key="7">
    <source>
        <dbReference type="Google" id="ProtNLM"/>
    </source>
</evidence>
<evidence type="ECO:0000256" key="2">
    <source>
        <dbReference type="ARBA" id="ARBA00022692"/>
    </source>
</evidence>
<feature type="transmembrane region" description="Helical" evidence="5">
    <location>
        <begin position="69"/>
        <end position="93"/>
    </location>
</feature>
<evidence type="ECO:0000256" key="5">
    <source>
        <dbReference type="SAM" id="Phobius"/>
    </source>
</evidence>
<protein>
    <recommendedName>
        <fullName evidence="7">Steroid 5-alpha reductase C-terminal domain-containing protein</fullName>
    </recommendedName>
</protein>
<evidence type="ECO:0000256" key="1">
    <source>
        <dbReference type="ARBA" id="ARBA00004127"/>
    </source>
</evidence>
<evidence type="ECO:0000256" key="4">
    <source>
        <dbReference type="ARBA" id="ARBA00023136"/>
    </source>
</evidence>
<reference evidence="6" key="1">
    <citation type="submission" date="2018-05" db="EMBL/GenBank/DDBJ databases">
        <authorList>
            <person name="Lanie J.A."/>
            <person name="Ng W.-L."/>
            <person name="Kazmierczak K.M."/>
            <person name="Andrzejewski T.M."/>
            <person name="Davidsen T.M."/>
            <person name="Wayne K.J."/>
            <person name="Tettelin H."/>
            <person name="Glass J.I."/>
            <person name="Rusch D."/>
            <person name="Podicherti R."/>
            <person name="Tsui H.-C.T."/>
            <person name="Winkler M.E."/>
        </authorList>
    </citation>
    <scope>NUCLEOTIDE SEQUENCE</scope>
</reference>
<gene>
    <name evidence="6" type="ORF">METZ01_LOCUS210690</name>
</gene>
<proteinExistence type="predicted"/>
<sequence length="206" mass="23976">IGGLIVLYYVALQMVDFENNSNVFLGISVKNWFLFSMMTPLIHQGYVWLCWRSELCWKTISRTIGFKGYVLIFFIVSILRFSSVGLCFADYGTWYTPGWIAWSISVLIFIPFVYTMYSVKKYFGFMRATGIDHFDPSYKDKPFEKRGIFKWSSNAMYTFAIALFFGFAVSAGSKAMFVFAAYTYIGVWLHYFCTEKEDFKVIYGKS</sequence>
<feature type="non-terminal residue" evidence="6">
    <location>
        <position position="1"/>
    </location>
</feature>
<comment type="subcellular location">
    <subcellularLocation>
        <location evidence="1">Endomembrane system</location>
        <topology evidence="1">Multi-pass membrane protein</topology>
    </subcellularLocation>
</comment>
<feature type="transmembrane region" description="Helical" evidence="5">
    <location>
        <begin position="32"/>
        <end position="49"/>
    </location>
</feature>
<keyword evidence="2 5" id="KW-0812">Transmembrane</keyword>
<accession>A0A382F487</accession>
<feature type="transmembrane region" description="Helical" evidence="5">
    <location>
        <begin position="175"/>
        <end position="193"/>
    </location>
</feature>
<name>A0A382F487_9ZZZZ</name>
<evidence type="ECO:0000313" key="6">
    <source>
        <dbReference type="EMBL" id="SVB57836.1"/>
    </source>
</evidence>
<organism evidence="6">
    <name type="scientific">marine metagenome</name>
    <dbReference type="NCBI Taxonomy" id="408172"/>
    <lineage>
        <taxon>unclassified sequences</taxon>
        <taxon>metagenomes</taxon>
        <taxon>ecological metagenomes</taxon>
    </lineage>
</organism>
<dbReference type="Pfam" id="PF04191">
    <property type="entry name" value="PEMT"/>
    <property type="match status" value="1"/>
</dbReference>
<dbReference type="InterPro" id="IPR007318">
    <property type="entry name" value="Phopholipid_MeTrfase"/>
</dbReference>
<evidence type="ECO:0000256" key="3">
    <source>
        <dbReference type="ARBA" id="ARBA00022989"/>
    </source>
</evidence>
<dbReference type="AlphaFoldDB" id="A0A382F487"/>
<feature type="transmembrane region" description="Helical" evidence="5">
    <location>
        <begin position="148"/>
        <end position="169"/>
    </location>
</feature>
<feature type="transmembrane region" description="Helical" evidence="5">
    <location>
        <begin position="99"/>
        <end position="117"/>
    </location>
</feature>
<dbReference type="Gene3D" id="1.20.120.1630">
    <property type="match status" value="1"/>
</dbReference>
<dbReference type="EMBL" id="UINC01047935">
    <property type="protein sequence ID" value="SVB57836.1"/>
    <property type="molecule type" value="Genomic_DNA"/>
</dbReference>
<keyword evidence="3 5" id="KW-1133">Transmembrane helix</keyword>
<keyword evidence="4 5" id="KW-0472">Membrane</keyword>
<dbReference type="GO" id="GO:0012505">
    <property type="term" value="C:endomembrane system"/>
    <property type="evidence" value="ECO:0007669"/>
    <property type="project" value="UniProtKB-SubCell"/>
</dbReference>